<reference evidence="2 3" key="1">
    <citation type="submission" date="2019-08" db="EMBL/GenBank/DDBJ databases">
        <title>Sphingorhabdus soil sp. nov., isolated from arctic soil.</title>
        <authorList>
            <person name="Liu Y."/>
        </authorList>
    </citation>
    <scope>NUCLEOTIDE SEQUENCE [LARGE SCALE GENOMIC DNA]</scope>
    <source>
        <strain evidence="2 3">D-2Q-5-6</strain>
    </source>
</reference>
<dbReference type="Proteomes" id="UP000321129">
    <property type="component" value="Unassembled WGS sequence"/>
</dbReference>
<feature type="transmembrane region" description="Helical" evidence="1">
    <location>
        <begin position="162"/>
        <end position="183"/>
    </location>
</feature>
<dbReference type="Pfam" id="PF01066">
    <property type="entry name" value="CDP-OH_P_transf"/>
    <property type="match status" value="1"/>
</dbReference>
<sequence length="199" mass="21257">MPGWATPDKLTALGLTGAGVVGAGYALSSVDPMWLWLSIVGFFINWFGDSLDGSLARFRKIERPLFGYFIDHSSDALGNMMIMAGIGASPFVRMDVALFGLGAYLLLSIHTFLAARVVAEFRLSYLAAGPTELRLVLITMSLVMLATAPVGPVLGPLSGFDLFIGGLGIVLFVLFIVQTLATARKLLNRDASNRDSRAG</sequence>
<dbReference type="AlphaFoldDB" id="A0A5C6UPB9"/>
<feature type="transmembrane region" description="Helical" evidence="1">
    <location>
        <begin position="36"/>
        <end position="55"/>
    </location>
</feature>
<dbReference type="GO" id="GO:0016780">
    <property type="term" value="F:phosphotransferase activity, for other substituted phosphate groups"/>
    <property type="evidence" value="ECO:0007669"/>
    <property type="project" value="InterPro"/>
</dbReference>
<evidence type="ECO:0000313" key="3">
    <source>
        <dbReference type="Proteomes" id="UP000321129"/>
    </source>
</evidence>
<comment type="caution">
    <text evidence="2">The sequence shown here is derived from an EMBL/GenBank/DDBJ whole genome shotgun (WGS) entry which is preliminary data.</text>
</comment>
<dbReference type="GO" id="GO:0008654">
    <property type="term" value="P:phospholipid biosynthetic process"/>
    <property type="evidence" value="ECO:0007669"/>
    <property type="project" value="InterPro"/>
</dbReference>
<gene>
    <name evidence="2" type="ORF">FSZ31_04475</name>
</gene>
<evidence type="ECO:0000313" key="2">
    <source>
        <dbReference type="EMBL" id="TXC74444.1"/>
    </source>
</evidence>
<keyword evidence="1" id="KW-0472">Membrane</keyword>
<feature type="transmembrane region" description="Helical" evidence="1">
    <location>
        <begin position="98"/>
        <end position="119"/>
    </location>
</feature>
<dbReference type="EMBL" id="VOPY01000001">
    <property type="protein sequence ID" value="TXC74444.1"/>
    <property type="molecule type" value="Genomic_DNA"/>
</dbReference>
<feature type="transmembrane region" description="Helical" evidence="1">
    <location>
        <begin position="131"/>
        <end position="150"/>
    </location>
</feature>
<dbReference type="InterPro" id="IPR000462">
    <property type="entry name" value="CDP-OH_P_trans"/>
</dbReference>
<evidence type="ECO:0000256" key="1">
    <source>
        <dbReference type="SAM" id="Phobius"/>
    </source>
</evidence>
<dbReference type="OrthoDB" id="116551at2"/>
<accession>A0A5C6UPB9</accession>
<dbReference type="GO" id="GO:0016020">
    <property type="term" value="C:membrane"/>
    <property type="evidence" value="ECO:0007669"/>
    <property type="project" value="InterPro"/>
</dbReference>
<organism evidence="2 3">
    <name type="scientific">Flavisphingopyxis soli</name>
    <dbReference type="NCBI Taxonomy" id="2601267"/>
    <lineage>
        <taxon>Bacteria</taxon>
        <taxon>Pseudomonadati</taxon>
        <taxon>Pseudomonadota</taxon>
        <taxon>Alphaproteobacteria</taxon>
        <taxon>Sphingomonadales</taxon>
        <taxon>Sphingopyxidaceae</taxon>
        <taxon>Flavisphingopyxis</taxon>
    </lineage>
</organism>
<dbReference type="Gene3D" id="1.20.120.1760">
    <property type="match status" value="1"/>
</dbReference>
<keyword evidence="1" id="KW-1133">Transmembrane helix</keyword>
<dbReference type="InterPro" id="IPR043130">
    <property type="entry name" value="CDP-OH_PTrfase_TM_dom"/>
</dbReference>
<name>A0A5C6UPB9_9SPHN</name>
<proteinExistence type="predicted"/>
<keyword evidence="3" id="KW-1185">Reference proteome</keyword>
<keyword evidence="1" id="KW-0812">Transmembrane</keyword>
<keyword evidence="2" id="KW-0808">Transferase</keyword>
<protein>
    <submittedName>
        <fullName evidence="2">CDP-alcohol phosphatidyltransferase family protein</fullName>
    </submittedName>
</protein>